<sequence>MKNIILKSALVLALGVAPGAGLAQTEMLKKKPAQQTEGQTQMPAETGTQEPGATTKSQTEGQAGTQMKKSQQTEGQAQAPAGQDTKSEQTQDKAQAPADQGTEQQGAASKEQTQEQTGTTTTEGTAKTKPAPDDDTAKTSSQPSNETTGSVNVTAEQKTEIKQVITETKAEPVRDVNFEVNIGVAVPRTIELQPLPPRIVKLVPRYEGYRYFLLADGRIVIVDPDSLEIVVIIA</sequence>
<evidence type="ECO:0000313" key="1">
    <source>
        <dbReference type="EMBL" id="UXN59103.1"/>
    </source>
</evidence>
<evidence type="ECO:0000313" key="2">
    <source>
        <dbReference type="Proteomes" id="UP001061991"/>
    </source>
</evidence>
<protein>
    <submittedName>
        <fullName evidence="1">DUF1236 domain-containing protein</fullName>
    </submittedName>
</protein>
<proteinExistence type="predicted"/>
<dbReference type="EMBL" id="CP104972">
    <property type="protein sequence ID" value="UXN59103.1"/>
    <property type="molecule type" value="Genomic_DNA"/>
</dbReference>
<dbReference type="Proteomes" id="UP001061991">
    <property type="component" value="Plasmid p_unnamed1"/>
</dbReference>
<accession>A0ACD4D083</accession>
<geneLocation type="plasmid" evidence="1 2">
    <name>p_unnamed1</name>
</geneLocation>
<keyword evidence="1" id="KW-0614">Plasmid</keyword>
<gene>
    <name evidence="1" type="ORF">N8E88_09535</name>
</gene>
<organism evidence="1 2">
    <name type="scientific">Phyllobacterium zundukense</name>
    <dbReference type="NCBI Taxonomy" id="1867719"/>
    <lineage>
        <taxon>Bacteria</taxon>
        <taxon>Pseudomonadati</taxon>
        <taxon>Pseudomonadota</taxon>
        <taxon>Alphaproteobacteria</taxon>
        <taxon>Hyphomicrobiales</taxon>
        <taxon>Phyllobacteriaceae</taxon>
        <taxon>Phyllobacterium</taxon>
    </lineage>
</organism>
<keyword evidence="2" id="KW-1185">Reference proteome</keyword>
<reference evidence="1" key="1">
    <citation type="submission" date="2022-09" db="EMBL/GenBank/DDBJ databases">
        <title>Interaction between co-microsymbionts with complementary sets of symbiotic genes in legume-rhizobium systems.</title>
        <authorList>
            <person name="Safronova V."/>
            <person name="Sazanova A."/>
            <person name="Afonin A."/>
            <person name="Chirak E."/>
        </authorList>
    </citation>
    <scope>NUCLEOTIDE SEQUENCE</scope>
    <source>
        <strain evidence="1">A18/3m</strain>
    </source>
</reference>
<name>A0ACD4D083_9HYPH</name>